<comment type="caution">
    <text evidence="1">The sequence shown here is derived from an EMBL/GenBank/DDBJ whole genome shotgun (WGS) entry which is preliminary data.</text>
</comment>
<gene>
    <name evidence="1" type="ORF">AS888_14155</name>
</gene>
<sequence length="93" mass="10789">MQYNIPVIPIHSFIVISNPQTIIRTSPENRTLQYKVIHREALPAIINQLENSMKESILDAKALKKAVRVINKQHIDADFSMLERYKLSETIFI</sequence>
<evidence type="ECO:0000313" key="1">
    <source>
        <dbReference type="EMBL" id="KWW20783.1"/>
    </source>
</evidence>
<organism evidence="1 2">
    <name type="scientific">Peribacillus simplex</name>
    <dbReference type="NCBI Taxonomy" id="1478"/>
    <lineage>
        <taxon>Bacteria</taxon>
        <taxon>Bacillati</taxon>
        <taxon>Bacillota</taxon>
        <taxon>Bacilli</taxon>
        <taxon>Bacillales</taxon>
        <taxon>Bacillaceae</taxon>
        <taxon>Peribacillus</taxon>
    </lineage>
</organism>
<dbReference type="RefSeq" id="WP_061141142.1">
    <property type="nucleotide sequence ID" value="NZ_LNNH01000012.1"/>
</dbReference>
<name>A0A109MZM5_9BACI</name>
<proteinExistence type="predicted"/>
<dbReference type="AlphaFoldDB" id="A0A109MZM5"/>
<dbReference type="EMBL" id="LNNH01000012">
    <property type="protein sequence ID" value="KWW20783.1"/>
    <property type="molecule type" value="Genomic_DNA"/>
</dbReference>
<protein>
    <submittedName>
        <fullName evidence="1">Uncharacterized protein</fullName>
    </submittedName>
</protein>
<dbReference type="Proteomes" id="UP000064189">
    <property type="component" value="Unassembled WGS sequence"/>
</dbReference>
<evidence type="ECO:0000313" key="2">
    <source>
        <dbReference type="Proteomes" id="UP000064189"/>
    </source>
</evidence>
<keyword evidence="2" id="KW-1185">Reference proteome</keyword>
<reference evidence="1 2" key="1">
    <citation type="submission" date="2015-11" db="EMBL/GenBank/DDBJ databases">
        <title>Genome Sequence of Bacillus simplex strain VanAntwerpen2.</title>
        <authorList>
            <person name="Couger M.B."/>
        </authorList>
    </citation>
    <scope>NUCLEOTIDE SEQUENCE [LARGE SCALE GENOMIC DNA]</scope>
    <source>
        <strain evidence="1 2">VanAntwerpen02</strain>
    </source>
</reference>
<accession>A0A109MZM5</accession>